<dbReference type="EMBL" id="JAFCIX010000379">
    <property type="protein sequence ID" value="KAH6592428.1"/>
    <property type="molecule type" value="Genomic_DNA"/>
</dbReference>
<feature type="compositionally biased region" description="Basic residues" evidence="1">
    <location>
        <begin position="31"/>
        <end position="44"/>
    </location>
</feature>
<organism evidence="3 4">
    <name type="scientific">Batrachochytrium salamandrivorans</name>
    <dbReference type="NCBI Taxonomy" id="1357716"/>
    <lineage>
        <taxon>Eukaryota</taxon>
        <taxon>Fungi</taxon>
        <taxon>Fungi incertae sedis</taxon>
        <taxon>Chytridiomycota</taxon>
        <taxon>Chytridiomycota incertae sedis</taxon>
        <taxon>Chytridiomycetes</taxon>
        <taxon>Rhizophydiales</taxon>
        <taxon>Rhizophydiales incertae sedis</taxon>
        <taxon>Batrachochytrium</taxon>
    </lineage>
</organism>
<name>A0ABQ8F896_9FUNG</name>
<feature type="signal peptide" evidence="2">
    <location>
        <begin position="1"/>
        <end position="18"/>
    </location>
</feature>
<evidence type="ECO:0000313" key="4">
    <source>
        <dbReference type="Proteomes" id="UP001648503"/>
    </source>
</evidence>
<gene>
    <name evidence="3" type="ORF">BASA50_008044</name>
</gene>
<evidence type="ECO:0000313" key="3">
    <source>
        <dbReference type="EMBL" id="KAH6592428.1"/>
    </source>
</evidence>
<feature type="region of interest" description="Disordered" evidence="1">
    <location>
        <begin position="21"/>
        <end position="57"/>
    </location>
</feature>
<keyword evidence="4" id="KW-1185">Reference proteome</keyword>
<comment type="caution">
    <text evidence="3">The sequence shown here is derived from an EMBL/GenBank/DDBJ whole genome shotgun (WGS) entry which is preliminary data.</text>
</comment>
<evidence type="ECO:0000256" key="1">
    <source>
        <dbReference type="SAM" id="MobiDB-lite"/>
    </source>
</evidence>
<protein>
    <submittedName>
        <fullName evidence="3">Uncharacterized protein</fullName>
    </submittedName>
</protein>
<evidence type="ECO:0000256" key="2">
    <source>
        <dbReference type="SAM" id="SignalP"/>
    </source>
</evidence>
<feature type="chain" id="PRO_5047047275" evidence="2">
    <location>
        <begin position="19"/>
        <end position="219"/>
    </location>
</feature>
<proteinExistence type="predicted"/>
<reference evidence="3 4" key="1">
    <citation type="submission" date="2021-02" db="EMBL/GenBank/DDBJ databases">
        <title>Variation within the Batrachochytrium salamandrivorans European outbreak.</title>
        <authorList>
            <person name="Kelly M."/>
            <person name="Pasmans F."/>
            <person name="Shea T.P."/>
            <person name="Munoz J.F."/>
            <person name="Carranza S."/>
            <person name="Cuomo C.A."/>
            <person name="Martel A."/>
        </authorList>
    </citation>
    <scope>NUCLEOTIDE SEQUENCE [LARGE SCALE GENOMIC DNA]</scope>
    <source>
        <strain evidence="3 4">AMFP18/2</strain>
    </source>
</reference>
<accession>A0ABQ8F896</accession>
<dbReference type="Proteomes" id="UP001648503">
    <property type="component" value="Unassembled WGS sequence"/>
</dbReference>
<keyword evidence="2" id="KW-0732">Signal</keyword>
<sequence>MKFNAFVVAAMAIASVNAGGNEKSPGCFGRRCGKSKSPVKHAPLKNKPGPISSQESMDDDFATPAFDLSGYDLESMFPDGLPKKRWNVTINPDPKKDPICDPILEELSIIRIDGQGLNNALQKWFSTVYDIITEESDDEEGVKGKGHKKGDSKAEKIQEWTKSNSKAILPLKNIQAKSAKLQDLYDETWQKLVSSKCPTEKLQHWTPASVMKDGCFPKW</sequence>